<evidence type="ECO:0000313" key="2">
    <source>
        <dbReference type="EMBL" id="KAI7742547.1"/>
    </source>
</evidence>
<dbReference type="InterPro" id="IPR011009">
    <property type="entry name" value="Kinase-like_dom_sf"/>
</dbReference>
<dbReference type="Gene3D" id="1.10.510.10">
    <property type="entry name" value="Transferase(Phosphotransferase) domain 1"/>
    <property type="match status" value="1"/>
</dbReference>
<organism evidence="2 3">
    <name type="scientific">Ambrosia artemisiifolia</name>
    <name type="common">Common ragweed</name>
    <dbReference type="NCBI Taxonomy" id="4212"/>
    <lineage>
        <taxon>Eukaryota</taxon>
        <taxon>Viridiplantae</taxon>
        <taxon>Streptophyta</taxon>
        <taxon>Embryophyta</taxon>
        <taxon>Tracheophyta</taxon>
        <taxon>Spermatophyta</taxon>
        <taxon>Magnoliopsida</taxon>
        <taxon>eudicotyledons</taxon>
        <taxon>Gunneridae</taxon>
        <taxon>Pentapetalae</taxon>
        <taxon>asterids</taxon>
        <taxon>campanulids</taxon>
        <taxon>Asterales</taxon>
        <taxon>Asteraceae</taxon>
        <taxon>Asteroideae</taxon>
        <taxon>Heliantheae alliance</taxon>
        <taxon>Heliantheae</taxon>
        <taxon>Ambrosia</taxon>
    </lineage>
</organism>
<evidence type="ECO:0000256" key="1">
    <source>
        <dbReference type="SAM" id="MobiDB-lite"/>
    </source>
</evidence>
<gene>
    <name evidence="2" type="ORF">M8C21_027936</name>
</gene>
<dbReference type="Proteomes" id="UP001206925">
    <property type="component" value="Unassembled WGS sequence"/>
</dbReference>
<name>A0AAD5CIN2_AMBAR</name>
<proteinExistence type="predicted"/>
<sequence>MDPRLEGEYSLKSARKLSSLANKCLTKNPKARPKMSEVVEMLGKIIDDLSPPQAKNEPEPEPEPELEPEPEFVTEENAEKIVLRKQEGNGNSLKKVFDFKELRNRSIGRFDWRNWKPGMSKHSL</sequence>
<reference evidence="2" key="1">
    <citation type="submission" date="2022-06" db="EMBL/GenBank/DDBJ databases">
        <title>Uncovering the hologenomic basis of an extraordinary plant invasion.</title>
        <authorList>
            <person name="Bieker V.C."/>
            <person name="Martin M.D."/>
            <person name="Gilbert T."/>
            <person name="Hodgins K."/>
            <person name="Battlay P."/>
            <person name="Petersen B."/>
            <person name="Wilson J."/>
        </authorList>
    </citation>
    <scope>NUCLEOTIDE SEQUENCE</scope>
    <source>
        <strain evidence="2">AA19_3_7</strain>
        <tissue evidence="2">Leaf</tissue>
    </source>
</reference>
<accession>A0AAD5CIN2</accession>
<evidence type="ECO:0000313" key="3">
    <source>
        <dbReference type="Proteomes" id="UP001206925"/>
    </source>
</evidence>
<evidence type="ECO:0008006" key="4">
    <source>
        <dbReference type="Google" id="ProtNLM"/>
    </source>
</evidence>
<dbReference type="AlphaFoldDB" id="A0AAD5CIN2"/>
<dbReference type="EMBL" id="JAMZMK010007964">
    <property type="protein sequence ID" value="KAI7742547.1"/>
    <property type="molecule type" value="Genomic_DNA"/>
</dbReference>
<dbReference type="SUPFAM" id="SSF56112">
    <property type="entry name" value="Protein kinase-like (PK-like)"/>
    <property type="match status" value="1"/>
</dbReference>
<keyword evidence="3" id="KW-1185">Reference proteome</keyword>
<feature type="region of interest" description="Disordered" evidence="1">
    <location>
        <begin position="46"/>
        <end position="74"/>
    </location>
</feature>
<feature type="compositionally biased region" description="Acidic residues" evidence="1">
    <location>
        <begin position="59"/>
        <end position="74"/>
    </location>
</feature>
<protein>
    <recommendedName>
        <fullName evidence="4">Receptor-like protein kinase</fullName>
    </recommendedName>
</protein>
<comment type="caution">
    <text evidence="2">The sequence shown here is derived from an EMBL/GenBank/DDBJ whole genome shotgun (WGS) entry which is preliminary data.</text>
</comment>
<dbReference type="InterPro" id="IPR050823">
    <property type="entry name" value="Plant_Ser_Thr_Prot_Kinase"/>
</dbReference>
<dbReference type="PANTHER" id="PTHR45621">
    <property type="entry name" value="OS01G0588500 PROTEIN-RELATED"/>
    <property type="match status" value="1"/>
</dbReference>